<reference evidence="2" key="1">
    <citation type="submission" date="2018-05" db="EMBL/GenBank/DDBJ databases">
        <authorList>
            <person name="Lanie J.A."/>
            <person name="Ng W.-L."/>
            <person name="Kazmierczak K.M."/>
            <person name="Andrzejewski T.M."/>
            <person name="Davidsen T.M."/>
            <person name="Wayne K.J."/>
            <person name="Tettelin H."/>
            <person name="Glass J.I."/>
            <person name="Rusch D."/>
            <person name="Podicherti R."/>
            <person name="Tsui H.-C.T."/>
            <person name="Winkler M.E."/>
        </authorList>
    </citation>
    <scope>NUCLEOTIDE SEQUENCE</scope>
</reference>
<proteinExistence type="predicted"/>
<dbReference type="EMBL" id="UINC01115663">
    <property type="protein sequence ID" value="SVC86861.1"/>
    <property type="molecule type" value="Genomic_DNA"/>
</dbReference>
<name>A0A382QR93_9ZZZZ</name>
<accession>A0A382QR93</accession>
<evidence type="ECO:0000256" key="1">
    <source>
        <dbReference type="SAM" id="MobiDB-lite"/>
    </source>
</evidence>
<organism evidence="2">
    <name type="scientific">marine metagenome</name>
    <dbReference type="NCBI Taxonomy" id="408172"/>
    <lineage>
        <taxon>unclassified sequences</taxon>
        <taxon>metagenomes</taxon>
        <taxon>ecological metagenomes</taxon>
    </lineage>
</organism>
<dbReference type="AlphaFoldDB" id="A0A382QR93"/>
<evidence type="ECO:0000313" key="2">
    <source>
        <dbReference type="EMBL" id="SVC86861.1"/>
    </source>
</evidence>
<feature type="non-terminal residue" evidence="2">
    <location>
        <position position="92"/>
    </location>
</feature>
<feature type="region of interest" description="Disordered" evidence="1">
    <location>
        <begin position="41"/>
        <end position="62"/>
    </location>
</feature>
<protein>
    <submittedName>
        <fullName evidence="2">Uncharacterized protein</fullName>
    </submittedName>
</protein>
<sequence>MSKLTNNDGLLSITSSVEEAVDPIQEMLVEERARLMAEAGLEEKKSNHFKKPQENPFTKDQRSHTTLLFGGLTWKHEHLLHGAFEGLGYKCE</sequence>
<gene>
    <name evidence="2" type="ORF">METZ01_LOCUS339715</name>
</gene>